<reference evidence="1 2" key="2">
    <citation type="journal article" date="2020" name="Int. J. Syst. Evol. Microbiol.">
        <title>Leptospira yasudae sp. nov. and Leptospira stimsonii sp. nov., two new species of the pathogenic group isolated from environmental sources.</title>
        <authorList>
            <person name="Casanovas-Massana A."/>
            <person name="Hamond C."/>
            <person name="Santos L.A."/>
            <person name="de Oliveira D."/>
            <person name="Hacker K.P."/>
            <person name="Balassiano I."/>
            <person name="Costa F."/>
            <person name="Medeiros M.A."/>
            <person name="Reis M.G."/>
            <person name="Ko A.I."/>
            <person name="Wunder E.A."/>
        </authorList>
    </citation>
    <scope>NUCLEOTIDE SEQUENCE [LARGE SCALE GENOMIC DNA]</scope>
    <source>
        <strain evidence="1 2">B21</strain>
    </source>
</reference>
<dbReference type="EMBL" id="QHCR01000003">
    <property type="protein sequence ID" value="RHX80777.1"/>
    <property type="molecule type" value="Genomic_DNA"/>
</dbReference>
<accession>A0ABX9M5N2</accession>
<dbReference type="RefSeq" id="WP_118955483.1">
    <property type="nucleotide sequence ID" value="NZ_QHCR01000003.1"/>
</dbReference>
<gene>
    <name evidence="1" type="ORF">DLM77_07805</name>
</gene>
<evidence type="ECO:0000313" key="2">
    <source>
        <dbReference type="Proteomes" id="UP000285569"/>
    </source>
</evidence>
<evidence type="ECO:0000313" key="1">
    <source>
        <dbReference type="EMBL" id="RHX80777.1"/>
    </source>
</evidence>
<comment type="caution">
    <text evidence="1">The sequence shown here is derived from an EMBL/GenBank/DDBJ whole genome shotgun (WGS) entry which is preliminary data.</text>
</comment>
<name>A0ABX9M5N2_9LEPT</name>
<reference evidence="2" key="1">
    <citation type="submission" date="2018-05" db="EMBL/GenBank/DDBJ databases">
        <title>Leptospira yasudae sp. nov. and Leptospira stimsonii sp. nov., two pathogenic species of the genus Leptospira isolated from environmental sources.</title>
        <authorList>
            <person name="Casanovas-Massana A."/>
            <person name="Hamond C."/>
            <person name="Santos L.A."/>
            <person name="Hacker K.P."/>
            <person name="Balassiano I."/>
            <person name="Medeiros M.A."/>
            <person name="Reis M.G."/>
            <person name="Ko A.I."/>
            <person name="Wunder E.A."/>
        </authorList>
    </citation>
    <scope>NUCLEOTIDE SEQUENCE [LARGE SCALE GENOMIC DNA]</scope>
    <source>
        <strain evidence="2">B21</strain>
    </source>
</reference>
<keyword evidence="2" id="KW-1185">Reference proteome</keyword>
<dbReference type="Proteomes" id="UP000285569">
    <property type="component" value="Unassembled WGS sequence"/>
</dbReference>
<sequence>MFQESKPHFEFQNLTSPKSIHVLKSLLFLSLIVFSFTASVYGEENKGSETNSAPGKFGIGISLFGPTGLTGKYWIDDKKSFEAGLGFSVFGNGRFHFHGVFLYNFASLSESVGFYGGIGGVVEEKRYREKEKVGRGRFIETEGYETSFGARLPVGLSWRSQDKKFELSGEVYLNVFFLGRGGADLGLVFAGRIYL</sequence>
<proteinExistence type="predicted"/>
<evidence type="ECO:0008006" key="3">
    <source>
        <dbReference type="Google" id="ProtNLM"/>
    </source>
</evidence>
<protein>
    <recommendedName>
        <fullName evidence="3">Outer membrane protein beta-barrel domain-containing protein</fullName>
    </recommendedName>
</protein>
<organism evidence="1 2">
    <name type="scientific">Leptospira yasudae</name>
    <dbReference type="NCBI Taxonomy" id="2202201"/>
    <lineage>
        <taxon>Bacteria</taxon>
        <taxon>Pseudomonadati</taxon>
        <taxon>Spirochaetota</taxon>
        <taxon>Spirochaetia</taxon>
        <taxon>Leptospirales</taxon>
        <taxon>Leptospiraceae</taxon>
        <taxon>Leptospira</taxon>
    </lineage>
</organism>